<accession>A0A7K4MSZ7</accession>
<dbReference type="EMBL" id="JACATH010000001">
    <property type="protein sequence ID" value="NWJ56615.1"/>
    <property type="molecule type" value="Genomic_DNA"/>
</dbReference>
<dbReference type="PANTHER" id="PTHR43318">
    <property type="entry name" value="UDP-N-ACETYLGLUCOSAMINE 4,6-DEHYDRATASE"/>
    <property type="match status" value="1"/>
</dbReference>
<sequence>MSILTKKSILVTGGTGSIGQAIVKRAISDGAKHIKVFSNDENALYEMELEFEKFQNIEYIIGDIRDNEKIYSIVKNCDIVYHAAALKHVDRCELQPLEALTVNVLGTNNVAKAAVREGVKNVIFISTDKAVNPIGVMGATKLLAEKLLSAEAFHSKSKTVFASVRFGNVFHTRGSILPKIEKQIQKGGPLTLTDERMNRFFMTKEDAVNLIINATKMAKGGETFVLKMPLLRLNDLFEAMKEIVGPKYGFNPNQIKTKKIGIRPGEKLTEYLLTSFEMDYVLETKDFFILPSMFQTISKIKYKNSKKPKNLEQYFKNLKPIKKQEISKILKKIYDA</sequence>
<reference evidence="3 4" key="1">
    <citation type="journal article" date="2019" name="Environ. Microbiol.">
        <title>Genomics insights into ecotype formation of ammonia-oxidizing archaea in the deep ocean.</title>
        <authorList>
            <person name="Wang Y."/>
            <person name="Huang J.M."/>
            <person name="Cui G.J."/>
            <person name="Nunoura T."/>
            <person name="Takaki Y."/>
            <person name="Li W.L."/>
            <person name="Li J."/>
            <person name="Gao Z.M."/>
            <person name="Takai K."/>
            <person name="Zhang A.Q."/>
            <person name="Stepanauskas R."/>
        </authorList>
    </citation>
    <scope>NUCLEOTIDE SEQUENCE [LARGE SCALE GENOMIC DNA]</scope>
    <source>
        <strain evidence="3 4">L15a</strain>
    </source>
</reference>
<dbReference type="CDD" id="cd05237">
    <property type="entry name" value="UDP_invert_4-6DH_SDR_e"/>
    <property type="match status" value="1"/>
</dbReference>
<comment type="similarity">
    <text evidence="1">Belongs to the polysaccharide synthase family.</text>
</comment>
<protein>
    <submittedName>
        <fullName evidence="3">SDR family NAD(P)-dependent oxidoreductase</fullName>
    </submittedName>
</protein>
<evidence type="ECO:0000313" key="4">
    <source>
        <dbReference type="Proteomes" id="UP000575480"/>
    </source>
</evidence>
<proteinExistence type="inferred from homology"/>
<organism evidence="3 4">
    <name type="scientific">Marine Group I thaumarchaeote</name>
    <dbReference type="NCBI Taxonomy" id="2511932"/>
    <lineage>
        <taxon>Archaea</taxon>
        <taxon>Nitrososphaerota</taxon>
        <taxon>Marine Group I</taxon>
    </lineage>
</organism>
<feature type="domain" description="Polysaccharide biosynthesis protein CapD-like" evidence="2">
    <location>
        <begin position="9"/>
        <end position="289"/>
    </location>
</feature>
<dbReference type="Gene3D" id="3.40.50.720">
    <property type="entry name" value="NAD(P)-binding Rossmann-like Domain"/>
    <property type="match status" value="1"/>
</dbReference>
<dbReference type="AlphaFoldDB" id="A0A7K4MSZ7"/>
<evidence type="ECO:0000256" key="1">
    <source>
        <dbReference type="ARBA" id="ARBA00007430"/>
    </source>
</evidence>
<dbReference type="Pfam" id="PF02719">
    <property type="entry name" value="Polysacc_synt_2"/>
    <property type="match status" value="1"/>
</dbReference>
<evidence type="ECO:0000259" key="2">
    <source>
        <dbReference type="Pfam" id="PF02719"/>
    </source>
</evidence>
<evidence type="ECO:0000313" key="3">
    <source>
        <dbReference type="EMBL" id="NWJ56615.1"/>
    </source>
</evidence>
<gene>
    <name evidence="3" type="ORF">HX858_02440</name>
</gene>
<dbReference type="PANTHER" id="PTHR43318:SF2">
    <property type="entry name" value="UDP-N-ACETYLGLUCOSAMINE 4,6-DEHYDRATASE (INVERTING)"/>
    <property type="match status" value="1"/>
</dbReference>
<dbReference type="InterPro" id="IPR003869">
    <property type="entry name" value="Polysac_CapD-like"/>
</dbReference>
<comment type="caution">
    <text evidence="3">The sequence shown here is derived from an EMBL/GenBank/DDBJ whole genome shotgun (WGS) entry which is preliminary data.</text>
</comment>
<dbReference type="SUPFAM" id="SSF51735">
    <property type="entry name" value="NAD(P)-binding Rossmann-fold domains"/>
    <property type="match status" value="1"/>
</dbReference>
<dbReference type="InterPro" id="IPR036291">
    <property type="entry name" value="NAD(P)-bd_dom_sf"/>
</dbReference>
<dbReference type="Proteomes" id="UP000575480">
    <property type="component" value="Unassembled WGS sequence"/>
</dbReference>
<dbReference type="InterPro" id="IPR051203">
    <property type="entry name" value="Polysaccharide_Synthase-Rel"/>
</dbReference>
<name>A0A7K4MSZ7_9ARCH</name>